<dbReference type="OrthoDB" id="306690at2759"/>
<evidence type="ECO:0000256" key="1">
    <source>
        <dbReference type="ARBA" id="ARBA00004496"/>
    </source>
</evidence>
<dbReference type="Gene3D" id="3.10.590.10">
    <property type="entry name" value="ph1033 like domains"/>
    <property type="match status" value="1"/>
</dbReference>
<dbReference type="AlphaFoldDB" id="A0A9D5DE69"/>
<dbReference type="PANTHER" id="PTHR12357:SF127">
    <property type="entry name" value="YTH DOMAIN-CONTAINING FAMILY PROTEIN"/>
    <property type="match status" value="1"/>
</dbReference>
<accession>A0A9D5DE69</accession>
<dbReference type="GO" id="GO:0003729">
    <property type="term" value="F:mRNA binding"/>
    <property type="evidence" value="ECO:0007669"/>
    <property type="project" value="UniProtKB-UniRule"/>
</dbReference>
<dbReference type="InterPro" id="IPR045168">
    <property type="entry name" value="YTH_prot"/>
</dbReference>
<evidence type="ECO:0000313" key="7">
    <source>
        <dbReference type="EMBL" id="KAJ0989423.1"/>
    </source>
</evidence>
<dbReference type="GO" id="GO:0005737">
    <property type="term" value="C:cytoplasm"/>
    <property type="evidence" value="ECO:0007669"/>
    <property type="project" value="UniProtKB-SubCell"/>
</dbReference>
<feature type="compositionally biased region" description="Polar residues" evidence="5">
    <location>
        <begin position="541"/>
        <end position="555"/>
    </location>
</feature>
<protein>
    <recommendedName>
        <fullName evidence="4">YTH domain-containing family protein</fullName>
    </recommendedName>
</protein>
<dbReference type="EMBL" id="JAGGNH010000001">
    <property type="protein sequence ID" value="KAJ0989423.1"/>
    <property type="molecule type" value="Genomic_DNA"/>
</dbReference>
<feature type="domain" description="YTH" evidence="6">
    <location>
        <begin position="364"/>
        <end position="505"/>
    </location>
</feature>
<evidence type="ECO:0000259" key="6">
    <source>
        <dbReference type="PROSITE" id="PS50882"/>
    </source>
</evidence>
<gene>
    <name evidence="7" type="ORF">J5N97_007779</name>
</gene>
<evidence type="ECO:0000256" key="2">
    <source>
        <dbReference type="ARBA" id="ARBA00022490"/>
    </source>
</evidence>
<dbReference type="InterPro" id="IPR007275">
    <property type="entry name" value="YTH_domain"/>
</dbReference>
<name>A0A9D5DE69_9LILI</name>
<feature type="region of interest" description="Disordered" evidence="5">
    <location>
        <begin position="1"/>
        <end position="32"/>
    </location>
</feature>
<dbReference type="GO" id="GO:1990247">
    <property type="term" value="F:N6-methyladenosine-containing RNA reader activity"/>
    <property type="evidence" value="ECO:0007669"/>
    <property type="project" value="UniProtKB-UniRule"/>
</dbReference>
<evidence type="ECO:0000256" key="4">
    <source>
        <dbReference type="RuleBase" id="RU369095"/>
    </source>
</evidence>
<comment type="subcellular location">
    <subcellularLocation>
        <location evidence="1">Cytoplasm</location>
    </subcellularLocation>
</comment>
<dbReference type="CDD" id="cd21134">
    <property type="entry name" value="YTH"/>
    <property type="match status" value="1"/>
</dbReference>
<evidence type="ECO:0000313" key="8">
    <source>
        <dbReference type="Proteomes" id="UP001085076"/>
    </source>
</evidence>
<evidence type="ECO:0000256" key="5">
    <source>
        <dbReference type="SAM" id="MobiDB-lite"/>
    </source>
</evidence>
<keyword evidence="8" id="KW-1185">Reference proteome</keyword>
<evidence type="ECO:0000256" key="3">
    <source>
        <dbReference type="ARBA" id="ARBA00022884"/>
    </source>
</evidence>
<dbReference type="PANTHER" id="PTHR12357">
    <property type="entry name" value="YTH YT521-B HOMOLOGY DOMAIN-CONTAINING"/>
    <property type="match status" value="1"/>
</dbReference>
<organism evidence="7 8">
    <name type="scientific">Dioscorea zingiberensis</name>
    <dbReference type="NCBI Taxonomy" id="325984"/>
    <lineage>
        <taxon>Eukaryota</taxon>
        <taxon>Viridiplantae</taxon>
        <taxon>Streptophyta</taxon>
        <taxon>Embryophyta</taxon>
        <taxon>Tracheophyta</taxon>
        <taxon>Spermatophyta</taxon>
        <taxon>Magnoliopsida</taxon>
        <taxon>Liliopsida</taxon>
        <taxon>Dioscoreales</taxon>
        <taxon>Dioscoreaceae</taxon>
        <taxon>Dioscorea</taxon>
    </lineage>
</organism>
<feature type="region of interest" description="Disordered" evidence="5">
    <location>
        <begin position="529"/>
        <end position="555"/>
    </location>
</feature>
<dbReference type="Proteomes" id="UP001085076">
    <property type="component" value="Miscellaneous, Linkage group lg01"/>
</dbReference>
<comment type="caution">
    <text evidence="7">The sequence shown here is derived from an EMBL/GenBank/DDBJ whole genome shotgun (WGS) entry which is preliminary data.</text>
</comment>
<dbReference type="GO" id="GO:0061157">
    <property type="term" value="P:mRNA destabilization"/>
    <property type="evidence" value="ECO:0007669"/>
    <property type="project" value="TreeGrafter"/>
</dbReference>
<dbReference type="PROSITE" id="PS50882">
    <property type="entry name" value="YTH"/>
    <property type="match status" value="1"/>
</dbReference>
<comment type="function">
    <text evidence="4">Specifically recognizes and binds N6-methyladenosine (m6A)-containing RNAs, and regulates mRNA stability. M6A is a modification present at internal sites of mRNAs and some non-coding RNAs and plays a role in mRNA stability and processing.</text>
</comment>
<proteinExistence type="inferred from homology"/>
<reference evidence="7" key="1">
    <citation type="submission" date="2021-03" db="EMBL/GenBank/DDBJ databases">
        <authorList>
            <person name="Li Z."/>
            <person name="Yang C."/>
        </authorList>
    </citation>
    <scope>NUCLEOTIDE SEQUENCE</scope>
    <source>
        <strain evidence="7">Dzin_1.0</strain>
        <tissue evidence="7">Leaf</tissue>
    </source>
</reference>
<comment type="similarity">
    <text evidence="4">Belongs to the YTHDF family.</text>
</comment>
<dbReference type="FunFam" id="3.10.590.10:FF:000001">
    <property type="entry name" value="YTH domain family 1, isoform CRA_a"/>
    <property type="match status" value="1"/>
</dbReference>
<sequence length="571" mass="63384">MAAEIPVDDAMKNLKIESTPKTSNSNLSCPKDGNPSDAATCISLGDATNNLKESEAGQEGAMAGQSFFYPVNEYYGYYYPGVSSRECDDQSYTLGSDAFEVPHQAIQTDNASLVYFIPSTQPGYTPYPLLPGAMINFDGQYVSQQPYYPTPIFPQASSPGYFPHSYGAELVPTYWNPSLLTDGFYGTGFGLDPPISSPVLNFPSQTHTFTPTKSSLSSKSANPTIKGSPQAWGVSPLPAVHNQSLKPINKAAAVLSQSFLPMNKFSSYSNHGKDGLLHVKETGRSWVGPEKPKAKTRIYTTGDLEMLNEQNCGPRTKGAKSTLSSDTDQVAQLVTEGNENLNASFPPVKDEYNLPDFPTKYDHALFFVIKSYSEDDIHKSIKYNVWASTSNGNKRLDNAYQTAQEKMVEKGSKCPVFLFFSVNASGQFCGVAEMIGRVDYSKNMDFWQQDKWNGFFPVKWHIIKDIPNPQLRHIILENNENKPVTNSRDTQEVKFPQGTDMLNIFKNYSSKTSIIDDFNFYENRQKVMQDKKIRQPAPNVDRSSPGDTKSIHSIPSSELAVIKNKESTLLK</sequence>
<dbReference type="Pfam" id="PF04146">
    <property type="entry name" value="YTH"/>
    <property type="match status" value="1"/>
</dbReference>
<keyword evidence="3 4" id="KW-0694">RNA-binding</keyword>
<reference evidence="7" key="2">
    <citation type="journal article" date="2022" name="Hortic Res">
        <title>The genome of Dioscorea zingiberensis sheds light on the biosynthesis, origin and evolution of the medicinally important diosgenin saponins.</title>
        <authorList>
            <person name="Li Y."/>
            <person name="Tan C."/>
            <person name="Li Z."/>
            <person name="Guo J."/>
            <person name="Li S."/>
            <person name="Chen X."/>
            <person name="Wang C."/>
            <person name="Dai X."/>
            <person name="Yang H."/>
            <person name="Song W."/>
            <person name="Hou L."/>
            <person name="Xu J."/>
            <person name="Tong Z."/>
            <person name="Xu A."/>
            <person name="Yuan X."/>
            <person name="Wang W."/>
            <person name="Yang Q."/>
            <person name="Chen L."/>
            <person name="Sun Z."/>
            <person name="Wang K."/>
            <person name="Pan B."/>
            <person name="Chen J."/>
            <person name="Bao Y."/>
            <person name="Liu F."/>
            <person name="Qi X."/>
            <person name="Gang D.R."/>
            <person name="Wen J."/>
            <person name="Li J."/>
        </authorList>
    </citation>
    <scope>NUCLEOTIDE SEQUENCE</scope>
    <source>
        <strain evidence="7">Dzin_1.0</strain>
    </source>
</reference>
<keyword evidence="2" id="KW-0963">Cytoplasm</keyword>
<feature type="compositionally biased region" description="Polar residues" evidence="5">
    <location>
        <begin position="19"/>
        <end position="28"/>
    </location>
</feature>